<evidence type="ECO:0000256" key="3">
    <source>
        <dbReference type="ARBA" id="ARBA00023274"/>
    </source>
</evidence>
<evidence type="ECO:0000313" key="8">
    <source>
        <dbReference type="Proteomes" id="UP001149411"/>
    </source>
</evidence>
<dbReference type="AlphaFoldDB" id="A0A9Q4GH94"/>
<sequence length="152" mass="16299">MSYGIVRIRGGADTPGDVEDTLDMLNIGQVNAFTVVAEDDTYTGMVQKVNDYVAYGQPDASTLATLLENRGETLEGGDVDDAYASGRGYEDVAGLAEAVVDGETTLREEGVNPTVRLHPPRKGHDGIKQSYKQGGVLGNHGDGIDELLRRMR</sequence>
<accession>A0A9Q4GH94</accession>
<dbReference type="HAMAP" id="MF_01371_A">
    <property type="entry name" value="Ribosomal_uL30_A"/>
    <property type="match status" value="1"/>
</dbReference>
<reference evidence="7" key="1">
    <citation type="submission" date="2022-09" db="EMBL/GenBank/DDBJ databases">
        <title>Haloadaptaus new haloarchaeum isolated from saline soil.</title>
        <authorList>
            <person name="Duran-Viseras A."/>
            <person name="Sanchez-Porro C."/>
            <person name="Ventosa A."/>
        </authorList>
    </citation>
    <scope>NUCLEOTIDE SEQUENCE</scope>
    <source>
        <strain evidence="7">F3-133</strain>
    </source>
</reference>
<dbReference type="CDD" id="cd01657">
    <property type="entry name" value="Ribosomal_L7_archeal_euk"/>
    <property type="match status" value="1"/>
</dbReference>
<keyword evidence="3 4" id="KW-0687">Ribonucleoprotein</keyword>
<dbReference type="NCBIfam" id="NF004711">
    <property type="entry name" value="PRK06049.1"/>
    <property type="match status" value="1"/>
</dbReference>
<feature type="domain" description="Large ribosomal subunit protein uL30-like ferredoxin-like fold" evidence="6">
    <location>
        <begin position="5"/>
        <end position="53"/>
    </location>
</feature>
<dbReference type="InterPro" id="IPR035808">
    <property type="entry name" value="Ribosomal_uL30_euk_arc"/>
</dbReference>
<dbReference type="SUPFAM" id="SSF55129">
    <property type="entry name" value="Ribosomal protein L30p/L7e"/>
    <property type="match status" value="1"/>
</dbReference>
<dbReference type="Gene3D" id="1.10.15.30">
    <property type="match status" value="1"/>
</dbReference>
<dbReference type="GO" id="GO:0003723">
    <property type="term" value="F:RNA binding"/>
    <property type="evidence" value="ECO:0007669"/>
    <property type="project" value="TreeGrafter"/>
</dbReference>
<organism evidence="7 8">
    <name type="scientific">Halorutilus salinus</name>
    <dbReference type="NCBI Taxonomy" id="2487751"/>
    <lineage>
        <taxon>Archaea</taxon>
        <taxon>Methanobacteriati</taxon>
        <taxon>Methanobacteriota</taxon>
        <taxon>Stenosarchaea group</taxon>
        <taxon>Halobacteria</taxon>
        <taxon>Halorutilales</taxon>
        <taxon>Halorutilaceae</taxon>
        <taxon>Halorutilus</taxon>
    </lineage>
</organism>
<dbReference type="Gene3D" id="3.30.1390.20">
    <property type="entry name" value="Ribosomal protein L30, ferredoxin-like fold domain"/>
    <property type="match status" value="1"/>
</dbReference>
<evidence type="ECO:0000256" key="5">
    <source>
        <dbReference type="SAM" id="MobiDB-lite"/>
    </source>
</evidence>
<dbReference type="InterPro" id="IPR016082">
    <property type="entry name" value="Ribosomal_uL30_ferredoxin-like"/>
</dbReference>
<dbReference type="RefSeq" id="WP_266086411.1">
    <property type="nucleotide sequence ID" value="NZ_RKLV01000003.1"/>
</dbReference>
<dbReference type="Pfam" id="PF00327">
    <property type="entry name" value="Ribosomal_L30"/>
    <property type="match status" value="1"/>
</dbReference>
<proteinExistence type="inferred from homology"/>
<dbReference type="InterPro" id="IPR039699">
    <property type="entry name" value="Ribosomal_uL30"/>
</dbReference>
<name>A0A9Q4GH94_9EURY</name>
<comment type="similarity">
    <text evidence="1 4">Belongs to the universal ribosomal protein uL30 family.</text>
</comment>
<dbReference type="PANTHER" id="PTHR11524">
    <property type="entry name" value="60S RIBOSOMAL PROTEIN L7"/>
    <property type="match status" value="1"/>
</dbReference>
<evidence type="ECO:0000313" key="7">
    <source>
        <dbReference type="EMBL" id="MCX2818570.1"/>
    </source>
</evidence>
<keyword evidence="2 4" id="KW-0689">Ribosomal protein</keyword>
<comment type="subunit">
    <text evidence="4">Part of the 50S ribosomal subunit.</text>
</comment>
<dbReference type="GO" id="GO:0003735">
    <property type="term" value="F:structural constituent of ribosome"/>
    <property type="evidence" value="ECO:0007669"/>
    <property type="project" value="UniProtKB-UniRule"/>
</dbReference>
<dbReference type="GO" id="GO:0006412">
    <property type="term" value="P:translation"/>
    <property type="evidence" value="ECO:0007669"/>
    <property type="project" value="UniProtKB-UniRule"/>
</dbReference>
<dbReference type="Proteomes" id="UP001149411">
    <property type="component" value="Unassembled WGS sequence"/>
</dbReference>
<evidence type="ECO:0000256" key="4">
    <source>
        <dbReference type="HAMAP-Rule" id="MF_01371"/>
    </source>
</evidence>
<evidence type="ECO:0000256" key="2">
    <source>
        <dbReference type="ARBA" id="ARBA00022980"/>
    </source>
</evidence>
<dbReference type="PANTHER" id="PTHR11524:SF16">
    <property type="entry name" value="LARGE RIBOSOMAL SUBUNIT PROTEIN UL30"/>
    <property type="match status" value="1"/>
</dbReference>
<dbReference type="InterPro" id="IPR036919">
    <property type="entry name" value="Ribo_uL30_ferredoxin-like_sf"/>
</dbReference>
<keyword evidence="8" id="KW-1185">Reference proteome</keyword>
<protein>
    <recommendedName>
        <fullName evidence="4">Large ribosomal subunit protein uL30</fullName>
    </recommendedName>
</protein>
<dbReference type="NCBIfam" id="TIGR01309">
    <property type="entry name" value="uL30_arch"/>
    <property type="match status" value="1"/>
</dbReference>
<feature type="region of interest" description="Disordered" evidence="5">
    <location>
        <begin position="113"/>
        <end position="135"/>
    </location>
</feature>
<comment type="caution">
    <text evidence="7">The sequence shown here is derived from an EMBL/GenBank/DDBJ whole genome shotgun (WGS) entry which is preliminary data.</text>
</comment>
<dbReference type="EMBL" id="RKLV01000003">
    <property type="protein sequence ID" value="MCX2818570.1"/>
    <property type="molecule type" value="Genomic_DNA"/>
</dbReference>
<evidence type="ECO:0000259" key="6">
    <source>
        <dbReference type="Pfam" id="PF00327"/>
    </source>
</evidence>
<dbReference type="InterPro" id="IPR005997">
    <property type="entry name" value="Ribosomal_uL30_arc"/>
</dbReference>
<dbReference type="GO" id="GO:0022625">
    <property type="term" value="C:cytosolic large ribosomal subunit"/>
    <property type="evidence" value="ECO:0007669"/>
    <property type="project" value="UniProtKB-UniRule"/>
</dbReference>
<dbReference type="GO" id="GO:0000463">
    <property type="term" value="P:maturation of LSU-rRNA from tricistronic rRNA transcript (SSU-rRNA, 5.8S rRNA, LSU-rRNA)"/>
    <property type="evidence" value="ECO:0007669"/>
    <property type="project" value="TreeGrafter"/>
</dbReference>
<gene>
    <name evidence="7" type="primary">rpmD</name>
    <name evidence="4" type="synonym">rpl30</name>
    <name evidence="7" type="ORF">EGH25_04280</name>
</gene>
<evidence type="ECO:0000256" key="1">
    <source>
        <dbReference type="ARBA" id="ARBA00007594"/>
    </source>
</evidence>